<dbReference type="InterPro" id="IPR031358">
    <property type="entry name" value="Stealth_CR1"/>
</dbReference>
<dbReference type="GO" id="GO:0005794">
    <property type="term" value="C:Golgi apparatus"/>
    <property type="evidence" value="ECO:0007669"/>
    <property type="project" value="TreeGrafter"/>
</dbReference>
<protein>
    <recommendedName>
        <fullName evidence="10">Stealth protein CR2 conserved region 2 domain-containing protein</fullName>
    </recommendedName>
</protein>
<feature type="transmembrane region" description="Helical" evidence="5">
    <location>
        <begin position="7"/>
        <end position="27"/>
    </location>
</feature>
<feature type="region of interest" description="Disordered" evidence="4">
    <location>
        <begin position="516"/>
        <end position="537"/>
    </location>
</feature>
<keyword evidence="9" id="KW-1185">Reference proteome</keyword>
<feature type="domain" description="Stealth protein CR2 conserved region 2" evidence="6">
    <location>
        <begin position="293"/>
        <end position="401"/>
    </location>
</feature>
<evidence type="ECO:0000313" key="8">
    <source>
        <dbReference type="EMBL" id="ORY10997.1"/>
    </source>
</evidence>
<sequence length="843" mass="101185">MIRHIKVFYAIVILFIVNFFLLILYNYTQTSKEFEKEEFRGKGEIKKNNKGQILSTEEISNTNEKLVKENIKEKNEKNKENEAKNKDLSYWVNQKNFIENIRQKTEEREREKNNNKIKLMDDKETNNKNNESKQEEKPRFKNAVDDSEEFRSLIPFYKTYQKNILSEEDYDIYSGNWKNVRFGKNAISSLEGIKNRTEYKIKKEALMNDAIQVLKQEPDKQGKGTSYDDERELKFLLKYARDVEMGVRKDELEPEWQWAADISIVYTWVNGSDPIHLEQKSKYNGGIKKVDNRDRSVDELRYSLRSVLKNLPWHKGKIFIVTPGQTPDWLDPSYDRIQIINQEDILPKKDINGNDVNPTFNSFAIEWYLDQIPGVTEQFIQLNDDYFINHPLHPSYFFYGSGESYDIDNSYIKYYNLEYEMKKIFPYYFYKYYRNTKQYKYTSDLTYKEFLKNPSHLKNYYYCLEKVNDKLTEQKSFELTNKEHLSCISKLDAQINNENSINIDDSQMNKNESNIMNNNNINNRNTKNNNININNDKNDNIISNEKLIKQKNRFVEENEDEDENENKSMIKERCEEKNANINEEEDESVKRKSLTKRNLYNIKDKRIVYPNAARHYRFPNLYYALHFLIKDIGYAKVIGNKSYEETTMTERYYASLAMTNGAIKSVFQSYARTNQLEHSPYVWYRDLFPMCRIKFKKFIDSNLTHRFRHPEDVIPTYANQACMRYYASKEGFEKEFDEFYSSKYIYDTVEEAKNGNETRKIVRDRSILKFGFHIVEDKLRETTMRFGQIFDDTNRNLKMYKELIERPNFLFFNLNDDYTEKRVSEELHEFMNYIFPEKGEFEK</sequence>
<organism evidence="8 9">
    <name type="scientific">Neocallimastix californiae</name>
    <dbReference type="NCBI Taxonomy" id="1754190"/>
    <lineage>
        <taxon>Eukaryota</taxon>
        <taxon>Fungi</taxon>
        <taxon>Fungi incertae sedis</taxon>
        <taxon>Chytridiomycota</taxon>
        <taxon>Chytridiomycota incertae sedis</taxon>
        <taxon>Neocallimastigomycetes</taxon>
        <taxon>Neocallimastigales</taxon>
        <taxon>Neocallimastigaceae</taxon>
        <taxon>Neocallimastix</taxon>
    </lineage>
</organism>
<dbReference type="AlphaFoldDB" id="A0A1Y1ZLW4"/>
<dbReference type="EMBL" id="MCOG01000386">
    <property type="protein sequence ID" value="ORY10997.1"/>
    <property type="molecule type" value="Genomic_DNA"/>
</dbReference>
<evidence type="ECO:0000256" key="4">
    <source>
        <dbReference type="SAM" id="MobiDB-lite"/>
    </source>
</evidence>
<evidence type="ECO:0000256" key="5">
    <source>
        <dbReference type="SAM" id="Phobius"/>
    </source>
</evidence>
<dbReference type="PANTHER" id="PTHR24045">
    <property type="match status" value="1"/>
</dbReference>
<dbReference type="Proteomes" id="UP000193920">
    <property type="component" value="Unassembled WGS sequence"/>
</dbReference>
<dbReference type="Pfam" id="PF11380">
    <property type="entry name" value="Stealth_CR2"/>
    <property type="match status" value="1"/>
</dbReference>
<proteinExistence type="inferred from homology"/>
<name>A0A1Y1ZLW4_9FUNG</name>
<dbReference type="OrthoDB" id="263283at2759"/>
<comment type="similarity">
    <text evidence="1">Belongs to the stealth family.</text>
</comment>
<evidence type="ECO:0000256" key="2">
    <source>
        <dbReference type="ARBA" id="ARBA00022679"/>
    </source>
</evidence>
<feature type="region of interest" description="Disordered" evidence="4">
    <location>
        <begin position="102"/>
        <end position="144"/>
    </location>
</feature>
<keyword evidence="3" id="KW-0175">Coiled coil</keyword>
<dbReference type="Pfam" id="PF17101">
    <property type="entry name" value="Stealth_CR1"/>
    <property type="match status" value="1"/>
</dbReference>
<evidence type="ECO:0000256" key="3">
    <source>
        <dbReference type="SAM" id="Coils"/>
    </source>
</evidence>
<feature type="coiled-coil region" evidence="3">
    <location>
        <begin position="544"/>
        <end position="591"/>
    </location>
</feature>
<reference evidence="8 9" key="1">
    <citation type="submission" date="2016-08" db="EMBL/GenBank/DDBJ databases">
        <title>A Parts List for Fungal Cellulosomes Revealed by Comparative Genomics.</title>
        <authorList>
            <consortium name="DOE Joint Genome Institute"/>
            <person name="Haitjema C.H."/>
            <person name="Gilmore S.P."/>
            <person name="Henske J.K."/>
            <person name="Solomon K.V."/>
            <person name="De Groot R."/>
            <person name="Kuo A."/>
            <person name="Mondo S.J."/>
            <person name="Salamov A.A."/>
            <person name="Labutti K."/>
            <person name="Zhao Z."/>
            <person name="Chiniquy J."/>
            <person name="Barry K."/>
            <person name="Brewer H.M."/>
            <person name="Purvine S.O."/>
            <person name="Wright A.T."/>
            <person name="Boxma B."/>
            <person name="Van Alen T."/>
            <person name="Hackstein J.H."/>
            <person name="Baker S.E."/>
            <person name="Grigoriev I.V."/>
            <person name="O'Malley M.A."/>
        </authorList>
    </citation>
    <scope>NUCLEOTIDE SEQUENCE [LARGE SCALE GENOMIC DNA]</scope>
    <source>
        <strain evidence="8 9">G1</strain>
    </source>
</reference>
<dbReference type="InterPro" id="IPR021520">
    <property type="entry name" value="Stealth_CR2"/>
</dbReference>
<dbReference type="GO" id="GO:0016772">
    <property type="term" value="F:transferase activity, transferring phosphorus-containing groups"/>
    <property type="evidence" value="ECO:0007669"/>
    <property type="project" value="InterPro"/>
</dbReference>
<keyword evidence="5" id="KW-0472">Membrane</keyword>
<keyword evidence="5" id="KW-1133">Transmembrane helix</keyword>
<evidence type="ECO:0000259" key="7">
    <source>
        <dbReference type="Pfam" id="PF17101"/>
    </source>
</evidence>
<feature type="domain" description="Stealth protein CR1 conserved region 1" evidence="7">
    <location>
        <begin position="261"/>
        <end position="286"/>
    </location>
</feature>
<dbReference type="STRING" id="1754190.A0A1Y1ZLW4"/>
<evidence type="ECO:0000256" key="1">
    <source>
        <dbReference type="ARBA" id="ARBA00007583"/>
    </source>
</evidence>
<evidence type="ECO:0000313" key="9">
    <source>
        <dbReference type="Proteomes" id="UP000193920"/>
    </source>
</evidence>
<evidence type="ECO:0000259" key="6">
    <source>
        <dbReference type="Pfam" id="PF11380"/>
    </source>
</evidence>
<accession>A0A1Y1ZLW4</accession>
<evidence type="ECO:0008006" key="10">
    <source>
        <dbReference type="Google" id="ProtNLM"/>
    </source>
</evidence>
<dbReference type="PANTHER" id="PTHR24045:SF0">
    <property type="entry name" value="N-ACETYLGLUCOSAMINE-1-PHOSPHOTRANSFERASE SUBUNITS ALPHA_BETA"/>
    <property type="match status" value="1"/>
</dbReference>
<keyword evidence="5" id="KW-0812">Transmembrane</keyword>
<keyword evidence="2" id="KW-0808">Transferase</keyword>
<comment type="caution">
    <text evidence="8">The sequence shown here is derived from an EMBL/GenBank/DDBJ whole genome shotgun (WGS) entry which is preliminary data.</text>
</comment>
<gene>
    <name evidence="8" type="ORF">LY90DRAFT_677922</name>
</gene>
<dbReference type="InterPro" id="IPR047141">
    <property type="entry name" value="Stealth"/>
</dbReference>